<sequence>MSWYIFPFLHSSFRARKDCQILWLTTRVDTGSSGESIRRYPSCIFCPLENILISVKYLAYLSKHSGCAHKLSVGAEPTNTVLHI</sequence>
<dbReference type="Proteomes" id="UP001419268">
    <property type="component" value="Unassembled WGS sequence"/>
</dbReference>
<accession>A0AAP0EMV4</accession>
<comment type="caution">
    <text evidence="1">The sequence shown here is derived from an EMBL/GenBank/DDBJ whole genome shotgun (WGS) entry which is preliminary data.</text>
</comment>
<evidence type="ECO:0000313" key="1">
    <source>
        <dbReference type="EMBL" id="KAK9093647.1"/>
    </source>
</evidence>
<reference evidence="1 2" key="1">
    <citation type="submission" date="2024-01" db="EMBL/GenBank/DDBJ databases">
        <title>Genome assemblies of Stephania.</title>
        <authorList>
            <person name="Yang L."/>
        </authorList>
    </citation>
    <scope>NUCLEOTIDE SEQUENCE [LARGE SCALE GENOMIC DNA]</scope>
    <source>
        <strain evidence="1">JXDWG</strain>
        <tissue evidence="1">Leaf</tissue>
    </source>
</reference>
<proteinExistence type="predicted"/>
<name>A0AAP0EMV4_9MAGN</name>
<gene>
    <name evidence="1" type="ORF">Scep_025116</name>
</gene>
<organism evidence="1 2">
    <name type="scientific">Stephania cephalantha</name>
    <dbReference type="NCBI Taxonomy" id="152367"/>
    <lineage>
        <taxon>Eukaryota</taxon>
        <taxon>Viridiplantae</taxon>
        <taxon>Streptophyta</taxon>
        <taxon>Embryophyta</taxon>
        <taxon>Tracheophyta</taxon>
        <taxon>Spermatophyta</taxon>
        <taxon>Magnoliopsida</taxon>
        <taxon>Ranunculales</taxon>
        <taxon>Menispermaceae</taxon>
        <taxon>Menispermoideae</taxon>
        <taxon>Cissampelideae</taxon>
        <taxon>Stephania</taxon>
    </lineage>
</organism>
<evidence type="ECO:0000313" key="2">
    <source>
        <dbReference type="Proteomes" id="UP001419268"/>
    </source>
</evidence>
<dbReference type="AlphaFoldDB" id="A0AAP0EMV4"/>
<keyword evidence="2" id="KW-1185">Reference proteome</keyword>
<dbReference type="EMBL" id="JBBNAG010000011">
    <property type="protein sequence ID" value="KAK9093647.1"/>
    <property type="molecule type" value="Genomic_DNA"/>
</dbReference>
<protein>
    <submittedName>
        <fullName evidence="1">Uncharacterized protein</fullName>
    </submittedName>
</protein>